<accession>A0A2U1NRX2</accession>
<evidence type="ECO:0000313" key="2">
    <source>
        <dbReference type="Proteomes" id="UP000245207"/>
    </source>
</evidence>
<reference evidence="1 2" key="1">
    <citation type="journal article" date="2018" name="Mol. Plant">
        <title>The genome of Artemisia annua provides insight into the evolution of Asteraceae family and artemisinin biosynthesis.</title>
        <authorList>
            <person name="Shen Q."/>
            <person name="Zhang L."/>
            <person name="Liao Z."/>
            <person name="Wang S."/>
            <person name="Yan T."/>
            <person name="Shi P."/>
            <person name="Liu M."/>
            <person name="Fu X."/>
            <person name="Pan Q."/>
            <person name="Wang Y."/>
            <person name="Lv Z."/>
            <person name="Lu X."/>
            <person name="Zhang F."/>
            <person name="Jiang W."/>
            <person name="Ma Y."/>
            <person name="Chen M."/>
            <person name="Hao X."/>
            <person name="Li L."/>
            <person name="Tang Y."/>
            <person name="Lv G."/>
            <person name="Zhou Y."/>
            <person name="Sun X."/>
            <person name="Brodelius P.E."/>
            <person name="Rose J.K.C."/>
            <person name="Tang K."/>
        </authorList>
    </citation>
    <scope>NUCLEOTIDE SEQUENCE [LARGE SCALE GENOMIC DNA]</scope>
    <source>
        <strain evidence="2">cv. Huhao1</strain>
        <tissue evidence="1">Leaf</tissue>
    </source>
</reference>
<sequence>MEFVTPEGLRLDGWHPMEETTSSWNWKFGTVSTIDRLDMSNHKKHIKRMILLLLNI</sequence>
<evidence type="ECO:0000313" key="1">
    <source>
        <dbReference type="EMBL" id="PWA76269.1"/>
    </source>
</evidence>
<keyword evidence="2" id="KW-1185">Reference proteome</keyword>
<gene>
    <name evidence="1" type="ORF">CTI12_AA235950</name>
</gene>
<comment type="caution">
    <text evidence="1">The sequence shown here is derived from an EMBL/GenBank/DDBJ whole genome shotgun (WGS) entry which is preliminary data.</text>
</comment>
<protein>
    <submittedName>
        <fullName evidence="1">Uncharacterized protein</fullName>
    </submittedName>
</protein>
<dbReference type="AlphaFoldDB" id="A0A2U1NRX2"/>
<name>A0A2U1NRX2_ARTAN</name>
<organism evidence="1 2">
    <name type="scientific">Artemisia annua</name>
    <name type="common">Sweet wormwood</name>
    <dbReference type="NCBI Taxonomy" id="35608"/>
    <lineage>
        <taxon>Eukaryota</taxon>
        <taxon>Viridiplantae</taxon>
        <taxon>Streptophyta</taxon>
        <taxon>Embryophyta</taxon>
        <taxon>Tracheophyta</taxon>
        <taxon>Spermatophyta</taxon>
        <taxon>Magnoliopsida</taxon>
        <taxon>eudicotyledons</taxon>
        <taxon>Gunneridae</taxon>
        <taxon>Pentapetalae</taxon>
        <taxon>asterids</taxon>
        <taxon>campanulids</taxon>
        <taxon>Asterales</taxon>
        <taxon>Asteraceae</taxon>
        <taxon>Asteroideae</taxon>
        <taxon>Anthemideae</taxon>
        <taxon>Artemisiinae</taxon>
        <taxon>Artemisia</taxon>
    </lineage>
</organism>
<proteinExistence type="predicted"/>
<dbReference type="EMBL" id="PKPP01002287">
    <property type="protein sequence ID" value="PWA76269.1"/>
    <property type="molecule type" value="Genomic_DNA"/>
</dbReference>
<dbReference type="Proteomes" id="UP000245207">
    <property type="component" value="Unassembled WGS sequence"/>
</dbReference>